<evidence type="ECO:0000256" key="2">
    <source>
        <dbReference type="SAM" id="SignalP"/>
    </source>
</evidence>
<dbReference type="AlphaFoldDB" id="G2PHI7"/>
<feature type="compositionally biased region" description="Low complexity" evidence="1">
    <location>
        <begin position="124"/>
        <end position="144"/>
    </location>
</feature>
<feature type="compositionally biased region" description="Basic and acidic residues" evidence="1">
    <location>
        <begin position="174"/>
        <end position="188"/>
    </location>
</feature>
<feature type="compositionally biased region" description="Basic and acidic residues" evidence="1">
    <location>
        <begin position="152"/>
        <end position="166"/>
    </location>
</feature>
<sequence>MHIKRLIPAVLTATALAISGCSAAPDDVSDHINTSRLNSHQKSVISVWYDVVDAQEKKRLEALSGHEVLSSVNAFTLLCAVDEDRIAAELVKYFHGVSKNGAARLADAIDDHLCEKPKTKTTKKPSASATASTPTTPKTPAAPSVDTNPTHDLTKPTSRHDREEMTLRAPANREPAKTHQHPAPEHRPQAPKPAPAAKAPAKSMAKSGR</sequence>
<dbReference type="EMBL" id="CP002996">
    <property type="protein sequence ID" value="AEM88990.1"/>
    <property type="molecule type" value="Genomic_DNA"/>
</dbReference>
<reference evidence="3" key="1">
    <citation type="submission" date="2011-08" db="EMBL/GenBank/DDBJ databases">
        <title>Complete sequence of plasmid 2 of Streptomyces violaceusniger Tu 4113.</title>
        <authorList>
            <consortium name="US DOE Joint Genome Institute"/>
            <person name="Lucas S."/>
            <person name="Han J."/>
            <person name="Lapidus A."/>
            <person name="Cheng J.-F."/>
            <person name="Goodwin L."/>
            <person name="Pitluck S."/>
            <person name="Peters L."/>
            <person name="Ivanova N."/>
            <person name="Daligault H."/>
            <person name="Detter J.C."/>
            <person name="Han C."/>
            <person name="Tapia R."/>
            <person name="Land M."/>
            <person name="Hauser L."/>
            <person name="Kyrpides N."/>
            <person name="Ivanova N."/>
            <person name="Pagani I."/>
            <person name="Hagen A."/>
            <person name="Katz L."/>
            <person name="Fiedler H.-P."/>
            <person name="Keasling J."/>
            <person name="Fortman J."/>
            <person name="Woyke T."/>
        </authorList>
    </citation>
    <scope>NUCLEOTIDE SEQUENCE [LARGE SCALE GENOMIC DNA]</scope>
    <source>
        <strain evidence="3">Tu 4113</strain>
        <plasmid evidence="3">pSTRVI02</plasmid>
    </source>
</reference>
<dbReference type="PROSITE" id="PS51257">
    <property type="entry name" value="PROKAR_LIPOPROTEIN"/>
    <property type="match status" value="1"/>
</dbReference>
<feature type="region of interest" description="Disordered" evidence="1">
    <location>
        <begin position="116"/>
        <end position="209"/>
    </location>
</feature>
<name>G2PHI7_STRV4</name>
<dbReference type="RefSeq" id="WP_014043925.1">
    <property type="nucleotide sequence ID" value="NC_015952.1"/>
</dbReference>
<feature type="chain" id="PRO_5003435282" description="Lipoprotein" evidence="2">
    <location>
        <begin position="24"/>
        <end position="209"/>
    </location>
</feature>
<organism evidence="3 4">
    <name type="scientific">Streptomyces violaceusniger (strain Tu 4113)</name>
    <dbReference type="NCBI Taxonomy" id="653045"/>
    <lineage>
        <taxon>Bacteria</taxon>
        <taxon>Bacillati</taxon>
        <taxon>Actinomycetota</taxon>
        <taxon>Actinomycetes</taxon>
        <taxon>Kitasatosporales</taxon>
        <taxon>Streptomycetaceae</taxon>
        <taxon>Streptomyces</taxon>
        <taxon>Streptomyces violaceusniger group</taxon>
    </lineage>
</organism>
<keyword evidence="4" id="KW-1185">Reference proteome</keyword>
<keyword evidence="3" id="KW-0614">Plasmid</keyword>
<evidence type="ECO:0000256" key="1">
    <source>
        <dbReference type="SAM" id="MobiDB-lite"/>
    </source>
</evidence>
<evidence type="ECO:0008006" key="5">
    <source>
        <dbReference type="Google" id="ProtNLM"/>
    </source>
</evidence>
<proteinExistence type="predicted"/>
<dbReference type="Proteomes" id="UP000008703">
    <property type="component" value="Plasmid pSTRVI02"/>
</dbReference>
<feature type="signal peptide" evidence="2">
    <location>
        <begin position="1"/>
        <end position="23"/>
    </location>
</feature>
<keyword evidence="2" id="KW-0732">Signal</keyword>
<evidence type="ECO:0000313" key="3">
    <source>
        <dbReference type="EMBL" id="AEM88990.1"/>
    </source>
</evidence>
<dbReference type="HOGENOM" id="CLU_1314824_0_0_11"/>
<dbReference type="KEGG" id="svl:Strvi_0217"/>
<gene>
    <name evidence="3" type="ORF">Strvi_0217</name>
</gene>
<feature type="compositionally biased region" description="Low complexity" evidence="1">
    <location>
        <begin position="195"/>
        <end position="209"/>
    </location>
</feature>
<geneLocation type="plasmid" evidence="3 4">
    <name>pSTRVI02</name>
</geneLocation>
<protein>
    <recommendedName>
        <fullName evidence="5">Lipoprotein</fullName>
    </recommendedName>
</protein>
<evidence type="ECO:0000313" key="4">
    <source>
        <dbReference type="Proteomes" id="UP000008703"/>
    </source>
</evidence>
<accession>G2PHI7</accession>